<dbReference type="GO" id="GO:0016811">
    <property type="term" value="F:hydrolase activity, acting on carbon-nitrogen (but not peptide) bonds, in linear amides"/>
    <property type="evidence" value="ECO:0007669"/>
    <property type="project" value="InterPro"/>
</dbReference>
<comment type="cofactor">
    <cofactor evidence="1">
        <name>Mg(2+)</name>
        <dbReference type="ChEBI" id="CHEBI:18420"/>
    </cofactor>
</comment>
<accession>A0A2T3P211</accession>
<reference evidence="6 7" key="1">
    <citation type="submission" date="2018-01" db="EMBL/GenBank/DDBJ databases">
        <title>Whole genome sequencing of Histamine producing bacteria.</title>
        <authorList>
            <person name="Butler K."/>
        </authorList>
    </citation>
    <scope>NUCLEOTIDE SEQUENCE [LARGE SCALE GENOMIC DNA]</scope>
    <source>
        <strain evidence="6 7">DSM 24669</strain>
    </source>
</reference>
<evidence type="ECO:0000256" key="2">
    <source>
        <dbReference type="ARBA" id="ARBA00022723"/>
    </source>
</evidence>
<sequence length="243" mass="27130">MKLIFNADDFGLTKGVNLGTVDASLYGTVRSTTLMVGMPAEQHALSLLEPSLPLNIGLHLRFTAGKPLTSGRTLADQQGQCWSKEVMKGYRDFDEVELADEIEAQINAFKALGIPLSHLDSHHHAHFHPQILPVITAIATSHHLPVRGLYDSEPMKGCRYEFSDKFYDTAVELDSLLRLVDQHRETCDVLEIMCHPAYIDQPLLECSGYAIPRAKELAVLTSPYFLEQLDQRGITLCDYSVFS</sequence>
<keyword evidence="5" id="KW-0119">Carbohydrate metabolism</keyword>
<keyword evidence="7" id="KW-1185">Reference proteome</keyword>
<dbReference type="RefSeq" id="WP_107303038.1">
    <property type="nucleotide sequence ID" value="NZ_AP024852.1"/>
</dbReference>
<dbReference type="Gene3D" id="3.20.20.370">
    <property type="entry name" value="Glycoside hydrolase/deacetylase"/>
    <property type="match status" value="1"/>
</dbReference>
<evidence type="ECO:0000256" key="3">
    <source>
        <dbReference type="ARBA" id="ARBA00022801"/>
    </source>
</evidence>
<dbReference type="GO" id="GO:0019213">
    <property type="term" value="F:deacetylase activity"/>
    <property type="evidence" value="ECO:0007669"/>
    <property type="project" value="TreeGrafter"/>
</dbReference>
<protein>
    <submittedName>
        <fullName evidence="6">Chitin disaccharide deacetylase</fullName>
    </submittedName>
</protein>
<dbReference type="InterPro" id="IPR022948">
    <property type="entry name" value="COD_ChbG_bac"/>
</dbReference>
<dbReference type="PANTHER" id="PTHR31609">
    <property type="entry name" value="YDJC DEACETYLASE FAMILY MEMBER"/>
    <property type="match status" value="1"/>
</dbReference>
<gene>
    <name evidence="6" type="ORF">C9I94_20425</name>
</gene>
<comment type="caution">
    <text evidence="6">The sequence shown here is derived from an EMBL/GenBank/DDBJ whole genome shotgun (WGS) entry which is preliminary data.</text>
</comment>
<dbReference type="AlphaFoldDB" id="A0A2T3P211"/>
<dbReference type="CDD" id="cd10803">
    <property type="entry name" value="YdjC_EF3048_like"/>
    <property type="match status" value="1"/>
</dbReference>
<evidence type="ECO:0000256" key="5">
    <source>
        <dbReference type="ARBA" id="ARBA00023277"/>
    </source>
</evidence>
<dbReference type="InterPro" id="IPR006879">
    <property type="entry name" value="YdjC-like"/>
</dbReference>
<dbReference type="NCBIfam" id="NF002559">
    <property type="entry name" value="PRK02134.1"/>
    <property type="match status" value="1"/>
</dbReference>
<evidence type="ECO:0000313" key="6">
    <source>
        <dbReference type="EMBL" id="PSW22563.1"/>
    </source>
</evidence>
<dbReference type="EMBL" id="PYLZ01000013">
    <property type="protein sequence ID" value="PSW22563.1"/>
    <property type="molecule type" value="Genomic_DNA"/>
</dbReference>
<dbReference type="Pfam" id="PF04794">
    <property type="entry name" value="YdjC"/>
    <property type="match status" value="1"/>
</dbReference>
<keyword evidence="4" id="KW-0460">Magnesium</keyword>
<evidence type="ECO:0000313" key="7">
    <source>
        <dbReference type="Proteomes" id="UP000240481"/>
    </source>
</evidence>
<proteinExistence type="predicted"/>
<dbReference type="InterPro" id="IPR011330">
    <property type="entry name" value="Glyco_hydro/deAcase_b/a-brl"/>
</dbReference>
<dbReference type="GO" id="GO:0000272">
    <property type="term" value="P:polysaccharide catabolic process"/>
    <property type="evidence" value="ECO:0007669"/>
    <property type="project" value="InterPro"/>
</dbReference>
<keyword evidence="2" id="KW-0479">Metal-binding</keyword>
<dbReference type="OrthoDB" id="9774177at2"/>
<organism evidence="6 7">
    <name type="scientific">Photobacterium swingsii</name>
    <dbReference type="NCBI Taxonomy" id="680026"/>
    <lineage>
        <taxon>Bacteria</taxon>
        <taxon>Pseudomonadati</taxon>
        <taxon>Pseudomonadota</taxon>
        <taxon>Gammaproteobacteria</taxon>
        <taxon>Vibrionales</taxon>
        <taxon>Vibrionaceae</taxon>
        <taxon>Photobacterium</taxon>
    </lineage>
</organism>
<dbReference type="SUPFAM" id="SSF88713">
    <property type="entry name" value="Glycoside hydrolase/deacetylase"/>
    <property type="match status" value="1"/>
</dbReference>
<evidence type="ECO:0000256" key="4">
    <source>
        <dbReference type="ARBA" id="ARBA00022842"/>
    </source>
</evidence>
<evidence type="ECO:0000256" key="1">
    <source>
        <dbReference type="ARBA" id="ARBA00001946"/>
    </source>
</evidence>
<name>A0A2T3P211_9GAMM</name>
<dbReference type="PANTHER" id="PTHR31609:SF1">
    <property type="entry name" value="CARBOHYDRATE DEACETYLASE"/>
    <property type="match status" value="1"/>
</dbReference>
<dbReference type="GO" id="GO:0046872">
    <property type="term" value="F:metal ion binding"/>
    <property type="evidence" value="ECO:0007669"/>
    <property type="project" value="UniProtKB-KW"/>
</dbReference>
<dbReference type="Proteomes" id="UP000240481">
    <property type="component" value="Unassembled WGS sequence"/>
</dbReference>
<keyword evidence="3" id="KW-0378">Hydrolase</keyword>